<feature type="region of interest" description="Disordered" evidence="1">
    <location>
        <begin position="1"/>
        <end position="44"/>
    </location>
</feature>
<comment type="caution">
    <text evidence="2">The sequence shown here is derived from an EMBL/GenBank/DDBJ whole genome shotgun (WGS) entry which is preliminary data.</text>
</comment>
<dbReference type="EMBL" id="JABEVY010000486">
    <property type="protein sequence ID" value="KAF5231285.1"/>
    <property type="molecule type" value="Genomic_DNA"/>
</dbReference>
<sequence>MDEQRWKGNVNDNENTNSWPNETRSRHRNWSAAALGPGPTNLHQPLELSARSSADSTVAALASSLGNGDFKPSEGGFGGITELWINQRGQGAATTAAQAGAERSLLCGAHYSILVVGKGGQGPEPEPKVALGTWPEHSKLGFGTGSLRVPRAPAAQPMTRHLAAM</sequence>
<proteinExistence type="predicted"/>
<reference evidence="2 3" key="1">
    <citation type="journal article" date="2020" name="BMC Genomics">
        <title>Correction to: Identification and distribution of gene clusters required for synthesis of sphingolipid metabolism inhibitors in diverse species of the filamentous fungus Fusarium.</title>
        <authorList>
            <person name="Kim H.S."/>
            <person name="Lohmar J.M."/>
            <person name="Busman M."/>
            <person name="Brown D.W."/>
            <person name="Naumann T.A."/>
            <person name="Divon H.H."/>
            <person name="Lysoe E."/>
            <person name="Uhlig S."/>
            <person name="Proctor R.H."/>
        </authorList>
    </citation>
    <scope>NUCLEOTIDE SEQUENCE [LARGE SCALE GENOMIC DNA]</scope>
    <source>
        <strain evidence="2 3">NRRL 25214</strain>
    </source>
</reference>
<organism evidence="2 3">
    <name type="scientific">Fusarium anthophilum</name>
    <dbReference type="NCBI Taxonomy" id="48485"/>
    <lineage>
        <taxon>Eukaryota</taxon>
        <taxon>Fungi</taxon>
        <taxon>Dikarya</taxon>
        <taxon>Ascomycota</taxon>
        <taxon>Pezizomycotina</taxon>
        <taxon>Sordariomycetes</taxon>
        <taxon>Hypocreomycetidae</taxon>
        <taxon>Hypocreales</taxon>
        <taxon>Nectriaceae</taxon>
        <taxon>Fusarium</taxon>
        <taxon>Fusarium fujikuroi species complex</taxon>
    </lineage>
</organism>
<name>A0A8H4YP07_9HYPO</name>
<protein>
    <submittedName>
        <fullName evidence="2">Uncharacterized protein</fullName>
    </submittedName>
</protein>
<feature type="compositionally biased region" description="Polar residues" evidence="1">
    <location>
        <begin position="10"/>
        <end position="22"/>
    </location>
</feature>
<dbReference type="AlphaFoldDB" id="A0A8H4YP07"/>
<keyword evidence="3" id="KW-1185">Reference proteome</keyword>
<evidence type="ECO:0000256" key="1">
    <source>
        <dbReference type="SAM" id="MobiDB-lite"/>
    </source>
</evidence>
<gene>
    <name evidence="2" type="ORF">FANTH_13464</name>
</gene>
<dbReference type="Proteomes" id="UP000573603">
    <property type="component" value="Unassembled WGS sequence"/>
</dbReference>
<accession>A0A8H4YP07</accession>
<evidence type="ECO:0000313" key="2">
    <source>
        <dbReference type="EMBL" id="KAF5231285.1"/>
    </source>
</evidence>
<evidence type="ECO:0000313" key="3">
    <source>
        <dbReference type="Proteomes" id="UP000573603"/>
    </source>
</evidence>